<gene>
    <name evidence="1" type="ORF">VQ02_32800</name>
</gene>
<evidence type="ECO:0000313" key="1">
    <source>
        <dbReference type="EMBL" id="KMO27659.1"/>
    </source>
</evidence>
<dbReference type="RefSeq" id="WP_048448452.1">
    <property type="nucleotide sequence ID" value="NZ_LABY01000350.1"/>
</dbReference>
<evidence type="ECO:0000313" key="2">
    <source>
        <dbReference type="Proteomes" id="UP000035955"/>
    </source>
</evidence>
<accession>A0A0J6S1Y1</accession>
<sequence length="175" mass="19508">MTLQFALLIIVSIAAAVLAAMKWHAFASADLDRLRQQEHWAGQFSRGARVLLNDDRVPKPLLETLARLNRYLLDPEACFLLYNVFTQPRGAAHPFTMAPEEIALHETHPELAHAIAETLFAGLMAITYTDLRWGERARGAMARRYRGEAQVTELAVAAREVVRSDHPMPPGLIAA</sequence>
<proteinExistence type="predicted"/>
<dbReference type="AlphaFoldDB" id="A0A0J6S1Y1"/>
<comment type="caution">
    <text evidence="1">The sequence shown here is derived from an EMBL/GenBank/DDBJ whole genome shotgun (WGS) entry which is preliminary data.</text>
</comment>
<organism evidence="1 2">
    <name type="scientific">Methylobacterium variabile</name>
    <dbReference type="NCBI Taxonomy" id="298794"/>
    <lineage>
        <taxon>Bacteria</taxon>
        <taxon>Pseudomonadati</taxon>
        <taxon>Pseudomonadota</taxon>
        <taxon>Alphaproteobacteria</taxon>
        <taxon>Hyphomicrobiales</taxon>
        <taxon>Methylobacteriaceae</taxon>
        <taxon>Methylobacterium</taxon>
    </lineage>
</organism>
<keyword evidence="2" id="KW-1185">Reference proteome</keyword>
<dbReference type="EMBL" id="LABY01000350">
    <property type="protein sequence ID" value="KMO27659.1"/>
    <property type="molecule type" value="Genomic_DNA"/>
</dbReference>
<name>A0A0J6S1Y1_9HYPH</name>
<reference evidence="1 2" key="1">
    <citation type="submission" date="2015-03" db="EMBL/GenBank/DDBJ databases">
        <title>Genome sequencing of Methylobacterium variabile DSM 16961.</title>
        <authorList>
            <person name="Chaudhry V."/>
            <person name="Patil P.B."/>
        </authorList>
    </citation>
    <scope>NUCLEOTIDE SEQUENCE [LARGE SCALE GENOMIC DNA]</scope>
    <source>
        <strain evidence="1 2">DSM 16961</strain>
    </source>
</reference>
<protein>
    <submittedName>
        <fullName evidence="1">Uncharacterized protein</fullName>
    </submittedName>
</protein>
<dbReference type="PATRIC" id="fig|298794.3.peg.5181"/>
<dbReference type="Proteomes" id="UP000035955">
    <property type="component" value="Unassembled WGS sequence"/>
</dbReference>